<dbReference type="NCBIfam" id="TIGR01730">
    <property type="entry name" value="RND_mfp"/>
    <property type="match status" value="1"/>
</dbReference>
<dbReference type="InterPro" id="IPR058792">
    <property type="entry name" value="Beta-barrel_RND_2"/>
</dbReference>
<dbReference type="SUPFAM" id="SSF56954">
    <property type="entry name" value="Outer membrane efflux proteins (OEP)"/>
    <property type="match status" value="1"/>
</dbReference>
<dbReference type="Gene3D" id="1.10.287.470">
    <property type="entry name" value="Helix hairpin bin"/>
    <property type="match status" value="1"/>
</dbReference>
<dbReference type="PROSITE" id="PS51257">
    <property type="entry name" value="PROKAR_LIPOPROTEIN"/>
    <property type="match status" value="1"/>
</dbReference>
<dbReference type="RefSeq" id="WP_146810126.1">
    <property type="nucleotide sequence ID" value="NZ_BJXX01000100.1"/>
</dbReference>
<name>A0A511V7G5_9BACL</name>
<accession>A0A511V7G5</accession>
<evidence type="ECO:0000313" key="6">
    <source>
        <dbReference type="EMBL" id="GEN34867.1"/>
    </source>
</evidence>
<evidence type="ECO:0000256" key="3">
    <source>
        <dbReference type="SAM" id="SignalP"/>
    </source>
</evidence>
<feature type="domain" description="Multidrug resistance protein MdtA-like barrel-sandwich hybrid" evidence="4">
    <location>
        <begin position="68"/>
        <end position="314"/>
    </location>
</feature>
<comment type="similarity">
    <text evidence="1">Belongs to the membrane fusion protein (MFP) (TC 8.A.1) family.</text>
</comment>
<organism evidence="6 7">
    <name type="scientific">Aneurinibacillus danicus</name>
    <dbReference type="NCBI Taxonomy" id="267746"/>
    <lineage>
        <taxon>Bacteria</taxon>
        <taxon>Bacillati</taxon>
        <taxon>Bacillota</taxon>
        <taxon>Bacilli</taxon>
        <taxon>Bacillales</taxon>
        <taxon>Paenibacillaceae</taxon>
        <taxon>Aneurinibacillus group</taxon>
        <taxon>Aneurinibacillus</taxon>
    </lineage>
</organism>
<dbReference type="InterPro" id="IPR006143">
    <property type="entry name" value="RND_pump_MFP"/>
</dbReference>
<dbReference type="Gene3D" id="2.40.30.170">
    <property type="match status" value="1"/>
</dbReference>
<proteinExistence type="inferred from homology"/>
<dbReference type="Proteomes" id="UP000321157">
    <property type="component" value="Unassembled WGS sequence"/>
</dbReference>
<evidence type="ECO:0000256" key="1">
    <source>
        <dbReference type="ARBA" id="ARBA00009477"/>
    </source>
</evidence>
<dbReference type="PANTHER" id="PTHR30469">
    <property type="entry name" value="MULTIDRUG RESISTANCE PROTEIN MDTA"/>
    <property type="match status" value="1"/>
</dbReference>
<gene>
    <name evidence="6" type="ORF">ADA01nite_23270</name>
</gene>
<evidence type="ECO:0000313" key="7">
    <source>
        <dbReference type="Proteomes" id="UP000321157"/>
    </source>
</evidence>
<sequence>MRKMVIGMTIAGLVATSALAAGCGIGESKEASAPVQVKTVPVEVAAAFTGSLDKGRTLTGTTQASQLVNVVPKVSAKVTSISVKVGQKVRAGDVLFRLDDKDLRNAVDQAQQSVALSRASLAQTQAQTRNGVDSAQAGVNQASSGLSQANSAYEQAINGISNARNGLEQASAQMERAQQAYNDAKTNADRMQMLFNQGAVTKQQLEQAQTQLKNAQIAIQEAQIGLKNASVALKNAEAAKKSAEESRKNAQASLATAKKQVSNAAGGEGVEVARQQLAQAELNLRIARDNLNNAVVTAPISGTIGAINGEVGDFSSPQSPFIVLANLDPMKVVVNTPENLIGLFGMNQSVGISIPSLKLNTNGKVTSISPLNQQSKGYPVTVEVPNPDGKIKAGMAIQVNVASPTAKKGIVIPTSAILTEENKPYVYVAQGDKPVRKAITIIEQNSDNTLVAGLKEGEKVIVKGQTLLDDNVKISVKK</sequence>
<keyword evidence="3" id="KW-0732">Signal</keyword>
<protein>
    <submittedName>
        <fullName evidence="6">RND transporter</fullName>
    </submittedName>
</protein>
<evidence type="ECO:0000259" key="4">
    <source>
        <dbReference type="Pfam" id="PF25917"/>
    </source>
</evidence>
<feature type="signal peptide" evidence="3">
    <location>
        <begin position="1"/>
        <end position="20"/>
    </location>
</feature>
<dbReference type="Gene3D" id="2.40.50.100">
    <property type="match status" value="2"/>
</dbReference>
<dbReference type="PANTHER" id="PTHR30469:SF33">
    <property type="entry name" value="SLR1207 PROTEIN"/>
    <property type="match status" value="1"/>
</dbReference>
<feature type="chain" id="PRO_5021722279" evidence="3">
    <location>
        <begin position="21"/>
        <end position="478"/>
    </location>
</feature>
<dbReference type="SUPFAM" id="SSF111369">
    <property type="entry name" value="HlyD-like secretion proteins"/>
    <property type="match status" value="2"/>
</dbReference>
<evidence type="ECO:0000256" key="2">
    <source>
        <dbReference type="SAM" id="Coils"/>
    </source>
</evidence>
<comment type="caution">
    <text evidence="6">The sequence shown here is derived from an EMBL/GenBank/DDBJ whole genome shotgun (WGS) entry which is preliminary data.</text>
</comment>
<dbReference type="GO" id="GO:0015562">
    <property type="term" value="F:efflux transmembrane transporter activity"/>
    <property type="evidence" value="ECO:0007669"/>
    <property type="project" value="InterPro"/>
</dbReference>
<dbReference type="Pfam" id="PF25954">
    <property type="entry name" value="Beta-barrel_RND_2"/>
    <property type="match status" value="1"/>
</dbReference>
<dbReference type="GO" id="GO:1990281">
    <property type="term" value="C:efflux pump complex"/>
    <property type="evidence" value="ECO:0007669"/>
    <property type="project" value="TreeGrafter"/>
</dbReference>
<dbReference type="InterPro" id="IPR058625">
    <property type="entry name" value="MdtA-like_BSH"/>
</dbReference>
<dbReference type="Gene3D" id="2.40.420.20">
    <property type="match status" value="1"/>
</dbReference>
<feature type="domain" description="CusB-like beta-barrel" evidence="5">
    <location>
        <begin position="332"/>
        <end position="404"/>
    </location>
</feature>
<dbReference type="OrthoDB" id="2541666at2"/>
<dbReference type="AlphaFoldDB" id="A0A511V7G5"/>
<reference evidence="6 7" key="1">
    <citation type="submission" date="2019-07" db="EMBL/GenBank/DDBJ databases">
        <title>Whole genome shotgun sequence of Aneurinibacillus danicus NBRC 102444.</title>
        <authorList>
            <person name="Hosoyama A."/>
            <person name="Uohara A."/>
            <person name="Ohji S."/>
            <person name="Ichikawa N."/>
        </authorList>
    </citation>
    <scope>NUCLEOTIDE SEQUENCE [LARGE SCALE GENOMIC DNA]</scope>
    <source>
        <strain evidence="6 7">NBRC 102444</strain>
    </source>
</reference>
<evidence type="ECO:0000259" key="5">
    <source>
        <dbReference type="Pfam" id="PF25954"/>
    </source>
</evidence>
<dbReference type="Pfam" id="PF25917">
    <property type="entry name" value="BSH_RND"/>
    <property type="match status" value="1"/>
</dbReference>
<keyword evidence="2" id="KW-0175">Coiled coil</keyword>
<feature type="coiled-coil region" evidence="2">
    <location>
        <begin position="160"/>
        <end position="297"/>
    </location>
</feature>
<keyword evidence="7" id="KW-1185">Reference proteome</keyword>
<dbReference type="EMBL" id="BJXX01000100">
    <property type="protein sequence ID" value="GEN34867.1"/>
    <property type="molecule type" value="Genomic_DNA"/>
</dbReference>